<dbReference type="Proteomes" id="UP000603865">
    <property type="component" value="Unassembled WGS sequence"/>
</dbReference>
<reference evidence="1" key="1">
    <citation type="journal article" date="2014" name="Int. J. Syst. Evol. Microbiol.">
        <title>Complete genome sequence of Corynebacterium casei LMG S-19264T (=DSM 44701T), isolated from a smear-ripened cheese.</title>
        <authorList>
            <consortium name="US DOE Joint Genome Institute (JGI-PGF)"/>
            <person name="Walter F."/>
            <person name="Albersmeier A."/>
            <person name="Kalinowski J."/>
            <person name="Ruckert C."/>
        </authorList>
    </citation>
    <scope>NUCLEOTIDE SEQUENCE</scope>
    <source>
        <strain evidence="1">JCM 31311</strain>
    </source>
</reference>
<accession>A0A918CJF4</accession>
<sequence>MRPAALKRIRSERDTVQAVRVGLLLEDEAGNDAFLSAVCAMGDPRRVQRIYARARRLWLALSTSLLEFEG</sequence>
<dbReference type="RefSeq" id="WP_189092707.1">
    <property type="nucleotide sequence ID" value="NZ_BMQL01000043.1"/>
</dbReference>
<organism evidence="1 2">
    <name type="scientific">Deinococcus ruber</name>
    <dbReference type="NCBI Taxonomy" id="1848197"/>
    <lineage>
        <taxon>Bacteria</taxon>
        <taxon>Thermotogati</taxon>
        <taxon>Deinococcota</taxon>
        <taxon>Deinococci</taxon>
        <taxon>Deinococcales</taxon>
        <taxon>Deinococcaceae</taxon>
        <taxon>Deinococcus</taxon>
    </lineage>
</organism>
<keyword evidence="2" id="KW-1185">Reference proteome</keyword>
<dbReference type="AlphaFoldDB" id="A0A918CJF4"/>
<comment type="caution">
    <text evidence="1">The sequence shown here is derived from an EMBL/GenBank/DDBJ whole genome shotgun (WGS) entry which is preliminary data.</text>
</comment>
<dbReference type="EMBL" id="BMQL01000043">
    <property type="protein sequence ID" value="GGR28337.1"/>
    <property type="molecule type" value="Genomic_DNA"/>
</dbReference>
<evidence type="ECO:0000313" key="2">
    <source>
        <dbReference type="Proteomes" id="UP000603865"/>
    </source>
</evidence>
<protein>
    <submittedName>
        <fullName evidence="1">Uncharacterized protein</fullName>
    </submittedName>
</protein>
<gene>
    <name evidence="1" type="ORF">GCM10008957_44480</name>
</gene>
<name>A0A918CJF4_9DEIO</name>
<evidence type="ECO:0000313" key="1">
    <source>
        <dbReference type="EMBL" id="GGR28337.1"/>
    </source>
</evidence>
<proteinExistence type="predicted"/>
<reference evidence="1" key="2">
    <citation type="submission" date="2020-09" db="EMBL/GenBank/DDBJ databases">
        <authorList>
            <person name="Sun Q."/>
            <person name="Ohkuma M."/>
        </authorList>
    </citation>
    <scope>NUCLEOTIDE SEQUENCE</scope>
    <source>
        <strain evidence="1">JCM 31311</strain>
    </source>
</reference>